<protein>
    <submittedName>
        <fullName evidence="9">Unnamed protein product</fullName>
    </submittedName>
</protein>
<evidence type="ECO:0000256" key="3">
    <source>
        <dbReference type="ARBA" id="ARBA00022833"/>
    </source>
</evidence>
<dbReference type="CDD" id="cd12148">
    <property type="entry name" value="fungal_TF_MHR"/>
    <property type="match status" value="1"/>
</dbReference>
<comment type="caution">
    <text evidence="9">The sequence shown here is derived from an EMBL/GenBank/DDBJ whole genome shotgun (WGS) entry which is preliminary data.</text>
</comment>
<keyword evidence="2" id="KW-0479">Metal-binding</keyword>
<reference evidence="9" key="1">
    <citation type="submission" date="2023-04" db="EMBL/GenBank/DDBJ databases">
        <title>Ambrosiozyma monospora NBRC 1965.</title>
        <authorList>
            <person name="Ichikawa N."/>
            <person name="Sato H."/>
            <person name="Tonouchi N."/>
        </authorList>
    </citation>
    <scope>NUCLEOTIDE SEQUENCE</scope>
    <source>
        <strain evidence="9">NBRC 1965</strain>
    </source>
</reference>
<dbReference type="InterPro" id="IPR052202">
    <property type="entry name" value="Yeast_MetPath_Reg"/>
</dbReference>
<evidence type="ECO:0000256" key="1">
    <source>
        <dbReference type="ARBA" id="ARBA00004123"/>
    </source>
</evidence>
<dbReference type="PANTHER" id="PTHR47782:SF1">
    <property type="entry name" value="PYRIMIDINE PATHWAY REGULATORY PROTEIN 1"/>
    <property type="match status" value="1"/>
</dbReference>
<dbReference type="GO" id="GO:0046872">
    <property type="term" value="F:metal ion binding"/>
    <property type="evidence" value="ECO:0007669"/>
    <property type="project" value="UniProtKB-KW"/>
</dbReference>
<accession>A0A9W7DH95</accession>
<dbReference type="AlphaFoldDB" id="A0A9W7DH95"/>
<dbReference type="OrthoDB" id="189997at2759"/>
<dbReference type="GO" id="GO:0000981">
    <property type="term" value="F:DNA-binding transcription factor activity, RNA polymerase II-specific"/>
    <property type="evidence" value="ECO:0007669"/>
    <property type="project" value="TreeGrafter"/>
</dbReference>
<keyword evidence="6" id="KW-0804">Transcription</keyword>
<evidence type="ECO:0000313" key="10">
    <source>
        <dbReference type="Proteomes" id="UP001165063"/>
    </source>
</evidence>
<dbReference type="GO" id="GO:0045944">
    <property type="term" value="P:positive regulation of transcription by RNA polymerase II"/>
    <property type="evidence" value="ECO:0007669"/>
    <property type="project" value="TreeGrafter"/>
</dbReference>
<evidence type="ECO:0000256" key="2">
    <source>
        <dbReference type="ARBA" id="ARBA00022723"/>
    </source>
</evidence>
<feature type="coiled-coil region" evidence="8">
    <location>
        <begin position="21"/>
        <end position="48"/>
    </location>
</feature>
<name>A0A9W7DH95_AMBMO</name>
<sequence>MGAVCEYYDEGLGSNITRSYILSLDERITSIKQEISKYELKIEKEETANTNGVNDQPKEDLQFMTNSKNGCFIEGNDGLHHYFGPGSVISFIHIASKMIGLKSSDETGPVSPEFDTLPRVKIPFDYSILSNDHCKVLISNYLTNIYPVYPLLSEDFFHFDLMVKNYPTKKLIFILEILLVSAAHIMRQRSDFVPIKMLLHEKVLSIVKNMVGDCDGDSLLALTYLAIYESLDPEVGKTIWKTLSFACNTAEKLHLTSLQNNCSLPGVTVKLVPKQRLLSVLYKMEISTSITLGRPPSFLLTRRQIEEYIHDTQLKNELLIEATLFTTLSSIYDNTTDCPILKLTSLPPTDPMVYVLSAQLLSHECSECNGQKETFVNNLILKSMELLEIENLSLKSYHAINYWSCLSNVSIATISLLICKKLWPQLIRDDTELNLSILLGQKLVSLLCSGWFQGWHVRNFIDLCVDACFPNATAKR</sequence>
<dbReference type="EMBL" id="BSXU01002179">
    <property type="protein sequence ID" value="GMG35080.1"/>
    <property type="molecule type" value="Genomic_DNA"/>
</dbReference>
<dbReference type="Proteomes" id="UP001165063">
    <property type="component" value="Unassembled WGS sequence"/>
</dbReference>
<dbReference type="PANTHER" id="PTHR47782">
    <property type="entry name" value="ZN(II)2CYS6 TRANSCRIPTION FACTOR (EUROFUNG)-RELATED"/>
    <property type="match status" value="1"/>
</dbReference>
<keyword evidence="3" id="KW-0862">Zinc</keyword>
<evidence type="ECO:0000256" key="6">
    <source>
        <dbReference type="ARBA" id="ARBA00023163"/>
    </source>
</evidence>
<evidence type="ECO:0000256" key="8">
    <source>
        <dbReference type="SAM" id="Coils"/>
    </source>
</evidence>
<keyword evidence="8" id="KW-0175">Coiled coil</keyword>
<keyword evidence="5" id="KW-0238">DNA-binding</keyword>
<evidence type="ECO:0000256" key="5">
    <source>
        <dbReference type="ARBA" id="ARBA00023125"/>
    </source>
</evidence>
<organism evidence="9 10">
    <name type="scientific">Ambrosiozyma monospora</name>
    <name type="common">Yeast</name>
    <name type="synonym">Endomycopsis monosporus</name>
    <dbReference type="NCBI Taxonomy" id="43982"/>
    <lineage>
        <taxon>Eukaryota</taxon>
        <taxon>Fungi</taxon>
        <taxon>Dikarya</taxon>
        <taxon>Ascomycota</taxon>
        <taxon>Saccharomycotina</taxon>
        <taxon>Pichiomycetes</taxon>
        <taxon>Pichiales</taxon>
        <taxon>Pichiaceae</taxon>
        <taxon>Ambrosiozyma</taxon>
    </lineage>
</organism>
<proteinExistence type="predicted"/>
<comment type="subcellular location">
    <subcellularLocation>
        <location evidence="1">Nucleus</location>
    </subcellularLocation>
</comment>
<gene>
    <name evidence="9" type="ORF">Amon01_000449400</name>
</gene>
<evidence type="ECO:0000256" key="4">
    <source>
        <dbReference type="ARBA" id="ARBA00023015"/>
    </source>
</evidence>
<evidence type="ECO:0000256" key="7">
    <source>
        <dbReference type="ARBA" id="ARBA00023242"/>
    </source>
</evidence>
<dbReference type="GO" id="GO:0005634">
    <property type="term" value="C:nucleus"/>
    <property type="evidence" value="ECO:0007669"/>
    <property type="project" value="UniProtKB-SubCell"/>
</dbReference>
<keyword evidence="7" id="KW-0539">Nucleus</keyword>
<evidence type="ECO:0000313" key="9">
    <source>
        <dbReference type="EMBL" id="GMG35080.1"/>
    </source>
</evidence>
<keyword evidence="10" id="KW-1185">Reference proteome</keyword>
<dbReference type="GO" id="GO:0043565">
    <property type="term" value="F:sequence-specific DNA binding"/>
    <property type="evidence" value="ECO:0007669"/>
    <property type="project" value="TreeGrafter"/>
</dbReference>
<keyword evidence="4" id="KW-0805">Transcription regulation</keyword>